<organism evidence="2 3">
    <name type="scientific">Sphaerochaeta pleomorpha (strain ATCC BAA-1885 / DSM 22778 / Grapes)</name>
    <dbReference type="NCBI Taxonomy" id="158190"/>
    <lineage>
        <taxon>Bacteria</taxon>
        <taxon>Pseudomonadati</taxon>
        <taxon>Spirochaetota</taxon>
        <taxon>Spirochaetia</taxon>
        <taxon>Spirochaetales</taxon>
        <taxon>Sphaerochaetaceae</taxon>
        <taxon>Sphaerochaeta</taxon>
    </lineage>
</organism>
<protein>
    <submittedName>
        <fullName evidence="2">Putative acyltransferase</fullName>
    </submittedName>
</protein>
<dbReference type="KEGG" id="sgp:SpiGrapes_1387"/>
<dbReference type="OrthoDB" id="370477at2"/>
<keyword evidence="2" id="KW-0808">Transferase</keyword>
<evidence type="ECO:0000259" key="1">
    <source>
        <dbReference type="PROSITE" id="PS51186"/>
    </source>
</evidence>
<evidence type="ECO:0000313" key="3">
    <source>
        <dbReference type="Proteomes" id="UP000005632"/>
    </source>
</evidence>
<feature type="domain" description="N-acetyltransferase" evidence="1">
    <location>
        <begin position="15"/>
        <end position="151"/>
    </location>
</feature>
<dbReference type="PROSITE" id="PS51186">
    <property type="entry name" value="GNAT"/>
    <property type="match status" value="1"/>
</dbReference>
<name>G8QUG5_SPHPG</name>
<accession>G8QUG5</accession>
<dbReference type="STRING" id="158190.SpiGrapes_1387"/>
<dbReference type="AlphaFoldDB" id="G8QUG5"/>
<dbReference type="Pfam" id="PF00583">
    <property type="entry name" value="Acetyltransf_1"/>
    <property type="match status" value="1"/>
</dbReference>
<dbReference type="HOGENOM" id="CLU_056607_6_2_12"/>
<dbReference type="CDD" id="cd04301">
    <property type="entry name" value="NAT_SF"/>
    <property type="match status" value="1"/>
</dbReference>
<dbReference type="SUPFAM" id="SSF55729">
    <property type="entry name" value="Acyl-CoA N-acyltransferases (Nat)"/>
    <property type="match status" value="1"/>
</dbReference>
<dbReference type="Gene3D" id="3.40.630.30">
    <property type="match status" value="1"/>
</dbReference>
<dbReference type="eggNOG" id="COG2153">
    <property type="taxonomic scope" value="Bacteria"/>
</dbReference>
<keyword evidence="2" id="KW-0012">Acyltransferase</keyword>
<dbReference type="InterPro" id="IPR016181">
    <property type="entry name" value="Acyl_CoA_acyltransferase"/>
</dbReference>
<gene>
    <name evidence="2" type="ordered locus">SpiGrapes_1387</name>
</gene>
<dbReference type="Proteomes" id="UP000005632">
    <property type="component" value="Chromosome"/>
</dbReference>
<dbReference type="EMBL" id="CP003155">
    <property type="protein sequence ID" value="AEV29198.1"/>
    <property type="molecule type" value="Genomic_DNA"/>
</dbReference>
<dbReference type="InterPro" id="IPR000182">
    <property type="entry name" value="GNAT_dom"/>
</dbReference>
<evidence type="ECO:0000313" key="2">
    <source>
        <dbReference type="EMBL" id="AEV29198.1"/>
    </source>
</evidence>
<keyword evidence="3" id="KW-1185">Reference proteome</keyword>
<proteinExistence type="predicted"/>
<reference evidence="2 3" key="1">
    <citation type="submission" date="2011-11" db="EMBL/GenBank/DDBJ databases">
        <title>Complete sequence of Spirochaeta sp. grapes.</title>
        <authorList>
            <consortium name="US DOE Joint Genome Institute"/>
            <person name="Lucas S."/>
            <person name="Han J."/>
            <person name="Lapidus A."/>
            <person name="Cheng J.-F."/>
            <person name="Goodwin L."/>
            <person name="Pitluck S."/>
            <person name="Peters L."/>
            <person name="Ovchinnikova G."/>
            <person name="Munk A.C."/>
            <person name="Detter J.C."/>
            <person name="Han C."/>
            <person name="Tapia R."/>
            <person name="Land M."/>
            <person name="Hauser L."/>
            <person name="Kyrpides N."/>
            <person name="Ivanova N."/>
            <person name="Pagani I."/>
            <person name="Ritalahtilisa K."/>
            <person name="Loeffler F."/>
            <person name="Woyke T."/>
        </authorList>
    </citation>
    <scope>NUCLEOTIDE SEQUENCE [LARGE SCALE GENOMIC DNA]</scope>
    <source>
        <strain evidence="3">ATCC BAA-1885 / DSM 22778 / Grapes</strain>
    </source>
</reference>
<sequence>MAIMEQIVIYIEENAQGNTLYQRYLSECQAIRKTVFIEGQDVAPEIDLDGLDTSCAHLLLLLGEKPAATLRIRKTAEGTKLERVAVLQEFRGHNYGKLLVQCALALSEPPVYIHAQVPSEGFYKNLGFTVEDPTIFYEANIPHRTMFWPNHIKGKTQCNIIRLS</sequence>
<dbReference type="GO" id="GO:0016747">
    <property type="term" value="F:acyltransferase activity, transferring groups other than amino-acyl groups"/>
    <property type="evidence" value="ECO:0007669"/>
    <property type="project" value="InterPro"/>
</dbReference>